<dbReference type="InterPro" id="IPR036396">
    <property type="entry name" value="Cyt_P450_sf"/>
</dbReference>
<comment type="pathway">
    <text evidence="2">Secondary metabolite biosynthesis.</text>
</comment>
<comment type="caution">
    <text evidence="12">The sequence shown here is derived from an EMBL/GenBank/DDBJ whole genome shotgun (WGS) entry which is preliminary data.</text>
</comment>
<dbReference type="Gene3D" id="1.10.630.10">
    <property type="entry name" value="Cytochrome P450"/>
    <property type="match status" value="1"/>
</dbReference>
<gene>
    <name evidence="12" type="ORF">RDB_LOCUS85729</name>
</gene>
<dbReference type="InterPro" id="IPR002401">
    <property type="entry name" value="Cyt_P450_E_grp-I"/>
</dbReference>
<feature type="binding site" description="axial binding residue" evidence="9">
    <location>
        <position position="456"/>
    </location>
    <ligand>
        <name>heme</name>
        <dbReference type="ChEBI" id="CHEBI:30413"/>
    </ligand>
    <ligandPart>
        <name>Fe</name>
        <dbReference type="ChEBI" id="CHEBI:18248"/>
    </ligandPart>
</feature>
<sequence>MDSVSHTTILAGLVATTVFTIRRRWTRSQSQLPLPPGPPSYPLIEQLLSMPLSSEHTVFDKQGKEIQSDIISLSMLGNTIIVLNSSQAAIDLLEKKSSIYSDRVCPPMILEPTLMDWSNYVALLPYGSRWKEHRRMMHTWLQKGATRSFQTSQQRQARLLLIRLLDSNSTLDDQFYRTIAATLLRSVYGYELERLDDHFVAGAKEAIDNLARAAMSTNFLVNAFPVLARVPDWFPWTQWKGTARSFREQKNSIMNETFQWTKDQIAKGTNEPSIVRSLLESGSSAEIGKEELEDYVKHIAIALFGAGSDTTVSSLKTFVLAMLLFPECQSKAQAEIDRVIGSSRLPTFEDRDQLPYITNLINEVMRWQPVTPLAVPHACTQDDVYRNYRIPKGAIVIGNVWSMSRNEDVYKDPESFNPDRFLDPQVPKIPAFGFGRRFLDPQVPKIPAFGFGRRLCPGIHYAEASIFITIVSILAAYTITKAKGKNGQEITPSTEGVAESVVYHPKPFKCVFTPRSDSHRELILGEA</sequence>
<name>A0A8H3C6S2_9AGAM</name>
<dbReference type="AlphaFoldDB" id="A0A8H3C6S2"/>
<evidence type="ECO:0000256" key="4">
    <source>
        <dbReference type="ARBA" id="ARBA00022617"/>
    </source>
</evidence>
<organism evidence="12 13">
    <name type="scientific">Rhizoctonia solani</name>
    <dbReference type="NCBI Taxonomy" id="456999"/>
    <lineage>
        <taxon>Eukaryota</taxon>
        <taxon>Fungi</taxon>
        <taxon>Dikarya</taxon>
        <taxon>Basidiomycota</taxon>
        <taxon>Agaricomycotina</taxon>
        <taxon>Agaricomycetes</taxon>
        <taxon>Cantharellales</taxon>
        <taxon>Ceratobasidiaceae</taxon>
        <taxon>Rhizoctonia</taxon>
    </lineage>
</organism>
<dbReference type="GO" id="GO:0004497">
    <property type="term" value="F:monooxygenase activity"/>
    <property type="evidence" value="ECO:0007669"/>
    <property type="project" value="UniProtKB-KW"/>
</dbReference>
<reference evidence="12" key="1">
    <citation type="submission" date="2021-01" db="EMBL/GenBank/DDBJ databases">
        <authorList>
            <person name="Kaushik A."/>
        </authorList>
    </citation>
    <scope>NUCLEOTIDE SEQUENCE</scope>
    <source>
        <strain evidence="12">AG4-RS23</strain>
    </source>
</reference>
<evidence type="ECO:0000256" key="3">
    <source>
        <dbReference type="ARBA" id="ARBA00010617"/>
    </source>
</evidence>
<dbReference type="GO" id="GO:0020037">
    <property type="term" value="F:heme binding"/>
    <property type="evidence" value="ECO:0007669"/>
    <property type="project" value="InterPro"/>
</dbReference>
<dbReference type="OrthoDB" id="3265927at2759"/>
<keyword evidence="11" id="KW-0472">Membrane</keyword>
<evidence type="ECO:0000256" key="1">
    <source>
        <dbReference type="ARBA" id="ARBA00001971"/>
    </source>
</evidence>
<evidence type="ECO:0000313" key="12">
    <source>
        <dbReference type="EMBL" id="CAE6472938.1"/>
    </source>
</evidence>
<evidence type="ECO:0000256" key="10">
    <source>
        <dbReference type="RuleBase" id="RU000461"/>
    </source>
</evidence>
<dbReference type="InterPro" id="IPR050364">
    <property type="entry name" value="Cytochrome_P450_fung"/>
</dbReference>
<dbReference type="InterPro" id="IPR001128">
    <property type="entry name" value="Cyt_P450"/>
</dbReference>
<dbReference type="Pfam" id="PF00067">
    <property type="entry name" value="p450"/>
    <property type="match status" value="1"/>
</dbReference>
<dbReference type="PRINTS" id="PR00385">
    <property type="entry name" value="P450"/>
</dbReference>
<protein>
    <recommendedName>
        <fullName evidence="14">O-methylsterigmatocystin oxidoreductase</fullName>
    </recommendedName>
</protein>
<keyword evidence="11" id="KW-1133">Transmembrane helix</keyword>
<keyword evidence="8 10" id="KW-0503">Monooxygenase</keyword>
<dbReference type="CDD" id="cd11065">
    <property type="entry name" value="CYP64-like"/>
    <property type="match status" value="1"/>
</dbReference>
<keyword evidence="7 9" id="KW-0408">Iron</keyword>
<evidence type="ECO:0000256" key="5">
    <source>
        <dbReference type="ARBA" id="ARBA00022723"/>
    </source>
</evidence>
<dbReference type="PRINTS" id="PR00463">
    <property type="entry name" value="EP450I"/>
</dbReference>
<evidence type="ECO:0000256" key="7">
    <source>
        <dbReference type="ARBA" id="ARBA00023004"/>
    </source>
</evidence>
<comment type="cofactor">
    <cofactor evidence="1 9">
        <name>heme</name>
        <dbReference type="ChEBI" id="CHEBI:30413"/>
    </cofactor>
</comment>
<proteinExistence type="inferred from homology"/>
<evidence type="ECO:0000256" key="6">
    <source>
        <dbReference type="ARBA" id="ARBA00023002"/>
    </source>
</evidence>
<evidence type="ECO:0000256" key="9">
    <source>
        <dbReference type="PIRSR" id="PIRSR602401-1"/>
    </source>
</evidence>
<dbReference type="GO" id="GO:0016705">
    <property type="term" value="F:oxidoreductase activity, acting on paired donors, with incorporation or reduction of molecular oxygen"/>
    <property type="evidence" value="ECO:0007669"/>
    <property type="project" value="InterPro"/>
</dbReference>
<evidence type="ECO:0000256" key="2">
    <source>
        <dbReference type="ARBA" id="ARBA00005179"/>
    </source>
</evidence>
<dbReference type="PROSITE" id="PS00086">
    <property type="entry name" value="CYTOCHROME_P450"/>
    <property type="match status" value="1"/>
</dbReference>
<keyword evidence="5 9" id="KW-0479">Metal-binding</keyword>
<dbReference type="InterPro" id="IPR017972">
    <property type="entry name" value="Cyt_P450_CS"/>
</dbReference>
<accession>A0A8H3C6S2</accession>
<comment type="similarity">
    <text evidence="3 10">Belongs to the cytochrome P450 family.</text>
</comment>
<evidence type="ECO:0008006" key="14">
    <source>
        <dbReference type="Google" id="ProtNLM"/>
    </source>
</evidence>
<evidence type="ECO:0000313" key="13">
    <source>
        <dbReference type="Proteomes" id="UP000663861"/>
    </source>
</evidence>
<dbReference type="GO" id="GO:0005506">
    <property type="term" value="F:iron ion binding"/>
    <property type="evidence" value="ECO:0007669"/>
    <property type="project" value="InterPro"/>
</dbReference>
<dbReference type="Proteomes" id="UP000663861">
    <property type="component" value="Unassembled WGS sequence"/>
</dbReference>
<dbReference type="PANTHER" id="PTHR46300">
    <property type="entry name" value="P450, PUTATIVE (EUROFUNG)-RELATED-RELATED"/>
    <property type="match status" value="1"/>
</dbReference>
<evidence type="ECO:0000256" key="8">
    <source>
        <dbReference type="ARBA" id="ARBA00023033"/>
    </source>
</evidence>
<dbReference type="PANTHER" id="PTHR46300:SF7">
    <property type="entry name" value="P450, PUTATIVE (EUROFUNG)-RELATED"/>
    <property type="match status" value="1"/>
</dbReference>
<dbReference type="EMBL" id="CAJMWY010001664">
    <property type="protein sequence ID" value="CAE6472938.1"/>
    <property type="molecule type" value="Genomic_DNA"/>
</dbReference>
<keyword evidence="6 10" id="KW-0560">Oxidoreductase</keyword>
<dbReference type="SUPFAM" id="SSF48264">
    <property type="entry name" value="Cytochrome P450"/>
    <property type="match status" value="1"/>
</dbReference>
<keyword evidence="4 9" id="KW-0349">Heme</keyword>
<feature type="transmembrane region" description="Helical" evidence="11">
    <location>
        <begin position="459"/>
        <end position="479"/>
    </location>
</feature>
<keyword evidence="11" id="KW-0812">Transmembrane</keyword>
<evidence type="ECO:0000256" key="11">
    <source>
        <dbReference type="SAM" id="Phobius"/>
    </source>
</evidence>